<evidence type="ECO:0000313" key="2">
    <source>
        <dbReference type="EMBL" id="MBQ0934631.1"/>
    </source>
</evidence>
<evidence type="ECO:0008006" key="4">
    <source>
        <dbReference type="Google" id="ProtNLM"/>
    </source>
</evidence>
<organism evidence="2 3">
    <name type="scientific">Ideonella paludis</name>
    <dbReference type="NCBI Taxonomy" id="1233411"/>
    <lineage>
        <taxon>Bacteria</taxon>
        <taxon>Pseudomonadati</taxon>
        <taxon>Pseudomonadota</taxon>
        <taxon>Betaproteobacteria</taxon>
        <taxon>Burkholderiales</taxon>
        <taxon>Sphaerotilaceae</taxon>
        <taxon>Ideonella</taxon>
    </lineage>
</organism>
<reference evidence="2 3" key="1">
    <citation type="submission" date="2021-04" db="EMBL/GenBank/DDBJ databases">
        <title>The genome sequence of type strain Ideonella paludis KCTC 32238.</title>
        <authorList>
            <person name="Liu Y."/>
        </authorList>
    </citation>
    <scope>NUCLEOTIDE SEQUENCE [LARGE SCALE GENOMIC DNA]</scope>
    <source>
        <strain evidence="2 3">KCTC 32238</strain>
    </source>
</reference>
<dbReference type="EMBL" id="JAGQDG010000002">
    <property type="protein sequence ID" value="MBQ0934631.1"/>
    <property type="molecule type" value="Genomic_DNA"/>
</dbReference>
<comment type="caution">
    <text evidence="2">The sequence shown here is derived from an EMBL/GenBank/DDBJ whole genome shotgun (WGS) entry which is preliminary data.</text>
</comment>
<protein>
    <recommendedName>
        <fullName evidence="4">Immunity repressor</fullName>
    </recommendedName>
</protein>
<dbReference type="RefSeq" id="WP_210806788.1">
    <property type="nucleotide sequence ID" value="NZ_JAGQDG010000002.1"/>
</dbReference>
<proteinExistence type="predicted"/>
<evidence type="ECO:0000256" key="1">
    <source>
        <dbReference type="SAM" id="MobiDB-lite"/>
    </source>
</evidence>
<name>A0ABS5DU19_9BURK</name>
<accession>A0ABS5DU19</accession>
<evidence type="ECO:0000313" key="3">
    <source>
        <dbReference type="Proteomes" id="UP000672097"/>
    </source>
</evidence>
<sequence>MLYNQDPSDTETVKNWLVRVLEEGKSRGKTAAGLAEHCATSPQAVSGWKKTGRITKTNLAKAAAYFGEGPSFSGAPPLTAKEEASDWPFPGISRTRFQALSTEQRLEIQGVVRDRIERFEEGRAQPMQSEAPNAEAERIALNLQAVPLDRLRQIGVGIDYLLEYGAWPSVTPLPTPTYVRVPTGAPTTSRGTPDHQPRKRAPSEPPTVKRSAKRKAETAGSGDLRLQPKGTKGRDRPGG</sequence>
<keyword evidence="3" id="KW-1185">Reference proteome</keyword>
<feature type="region of interest" description="Disordered" evidence="1">
    <location>
        <begin position="173"/>
        <end position="239"/>
    </location>
</feature>
<gene>
    <name evidence="2" type="ORF">KAK11_04745</name>
</gene>
<dbReference type="Proteomes" id="UP000672097">
    <property type="component" value="Unassembled WGS sequence"/>
</dbReference>